<keyword evidence="2" id="KW-1185">Reference proteome</keyword>
<dbReference type="Proteomes" id="UP001500928">
    <property type="component" value="Unassembled WGS sequence"/>
</dbReference>
<gene>
    <name evidence="1" type="ORF">GCM10023200_41200</name>
</gene>
<reference evidence="2" key="1">
    <citation type="journal article" date="2019" name="Int. J. Syst. Evol. Microbiol.">
        <title>The Global Catalogue of Microorganisms (GCM) 10K type strain sequencing project: providing services to taxonomists for standard genome sequencing and annotation.</title>
        <authorList>
            <consortium name="The Broad Institute Genomics Platform"/>
            <consortium name="The Broad Institute Genome Sequencing Center for Infectious Disease"/>
            <person name="Wu L."/>
            <person name="Ma J."/>
        </authorList>
    </citation>
    <scope>NUCLEOTIDE SEQUENCE [LARGE SCALE GENOMIC DNA]</scope>
    <source>
        <strain evidence="2">JCM 17979</strain>
    </source>
</reference>
<dbReference type="RefSeq" id="WP_345419509.1">
    <property type="nucleotide sequence ID" value="NZ_BAABHO010000036.1"/>
</dbReference>
<protein>
    <submittedName>
        <fullName evidence="1">Uncharacterized protein</fullName>
    </submittedName>
</protein>
<evidence type="ECO:0000313" key="2">
    <source>
        <dbReference type="Proteomes" id="UP001500928"/>
    </source>
</evidence>
<sequence>MSAAPTHLTAVPPAAPVRVPPGEFVADDPPVPAGAVRAVADEIAEAAATVAEDVEQIVEGAVGELLAGAGVAWGLVRDALGELTDTGVADLPRTVVEVGGAALAALAAETWRRGGAVAATTQVAGRHAAARAATAVLRIATADPSGRRS</sequence>
<name>A0ABP9BTU2_9PSEU</name>
<accession>A0ABP9BTU2</accession>
<dbReference type="EMBL" id="BAABHO010000036">
    <property type="protein sequence ID" value="GAA4800075.1"/>
    <property type="molecule type" value="Genomic_DNA"/>
</dbReference>
<evidence type="ECO:0000313" key="1">
    <source>
        <dbReference type="EMBL" id="GAA4800075.1"/>
    </source>
</evidence>
<comment type="caution">
    <text evidence="1">The sequence shown here is derived from an EMBL/GenBank/DDBJ whole genome shotgun (WGS) entry which is preliminary data.</text>
</comment>
<proteinExistence type="predicted"/>
<organism evidence="1 2">
    <name type="scientific">Actinomycetospora chlora</name>
    <dbReference type="NCBI Taxonomy" id="663608"/>
    <lineage>
        <taxon>Bacteria</taxon>
        <taxon>Bacillati</taxon>
        <taxon>Actinomycetota</taxon>
        <taxon>Actinomycetes</taxon>
        <taxon>Pseudonocardiales</taxon>
        <taxon>Pseudonocardiaceae</taxon>
        <taxon>Actinomycetospora</taxon>
    </lineage>
</organism>